<accession>A0A2V4X425</accession>
<evidence type="ECO:0000313" key="1">
    <source>
        <dbReference type="EMBL" id="PYE78621.1"/>
    </source>
</evidence>
<proteinExistence type="predicted"/>
<gene>
    <name evidence="1" type="ORF">DFQ11_1282</name>
</gene>
<name>A0A2V4X425_9FLAO</name>
<reference evidence="1 2" key="1">
    <citation type="submission" date="2018-06" db="EMBL/GenBank/DDBJ databases">
        <title>Genomic Encyclopedia of Type Strains, Phase III (KMG-III): the genomes of soil and plant-associated and newly described type strains.</title>
        <authorList>
            <person name="Whitman W."/>
        </authorList>
    </citation>
    <scope>NUCLEOTIDE SEQUENCE [LARGE SCALE GENOMIC DNA]</scope>
    <source>
        <strain evidence="1 2">CECT 7945</strain>
    </source>
</reference>
<sequence length="234" mass="27286">MKIEEQYNKLGESVTSILGSSLANSDLTLLASNHSFIIDFDIWLDILKDRPEKSIFENAIKEYQISILSNCLGMYQQAFMGLRFFLERSLVAIQFSANEIELNLWKIGERDTYWSELMDDDKGIFSSKFCRAFFPEMKNEISHFQAITKKVYRECSEYVHGNNSVIDKIPNSLEYSKDIFEEWNSKADIIKRIILFTLCLRYLNILKEEEITKVADPLIEEFNSISPIKDIITQ</sequence>
<protein>
    <submittedName>
        <fullName evidence="1">Uncharacterized protein</fullName>
    </submittedName>
</protein>
<comment type="caution">
    <text evidence="1">The sequence shown here is derived from an EMBL/GenBank/DDBJ whole genome shotgun (WGS) entry which is preliminary data.</text>
</comment>
<keyword evidence="2" id="KW-1185">Reference proteome</keyword>
<evidence type="ECO:0000313" key="2">
    <source>
        <dbReference type="Proteomes" id="UP000248054"/>
    </source>
</evidence>
<dbReference type="OrthoDB" id="9780310at2"/>
<organism evidence="1 2">
    <name type="scientific">Winogradskyella epiphytica</name>
    <dbReference type="NCBI Taxonomy" id="262005"/>
    <lineage>
        <taxon>Bacteria</taxon>
        <taxon>Pseudomonadati</taxon>
        <taxon>Bacteroidota</taxon>
        <taxon>Flavobacteriia</taxon>
        <taxon>Flavobacteriales</taxon>
        <taxon>Flavobacteriaceae</taxon>
        <taxon>Winogradskyella</taxon>
    </lineage>
</organism>
<dbReference type="RefSeq" id="WP_110476649.1">
    <property type="nucleotide sequence ID" value="NZ_BMWQ01000029.1"/>
</dbReference>
<dbReference type="AlphaFoldDB" id="A0A2V4X425"/>
<dbReference type="EMBL" id="QJTD01000028">
    <property type="protein sequence ID" value="PYE78621.1"/>
    <property type="molecule type" value="Genomic_DNA"/>
</dbReference>
<dbReference type="Proteomes" id="UP000248054">
    <property type="component" value="Unassembled WGS sequence"/>
</dbReference>